<dbReference type="GO" id="GO:0004789">
    <property type="term" value="F:thiamine-phosphate diphosphorylase activity"/>
    <property type="evidence" value="ECO:0007669"/>
    <property type="project" value="TreeGrafter"/>
</dbReference>
<dbReference type="SUPFAM" id="SSF51391">
    <property type="entry name" value="Thiamin phosphate synthase"/>
    <property type="match status" value="1"/>
</dbReference>
<feature type="domain" description="Thiamine phosphate synthase/TenI" evidence="3">
    <location>
        <begin position="12"/>
        <end position="188"/>
    </location>
</feature>
<evidence type="ECO:0000259" key="3">
    <source>
        <dbReference type="Pfam" id="PF02581"/>
    </source>
</evidence>
<gene>
    <name evidence="4" type="primary">thiE_2</name>
    <name evidence="4" type="ORF">PTE30175_05094</name>
</gene>
<dbReference type="PANTHER" id="PTHR20857">
    <property type="entry name" value="THIAMINE-PHOSPHATE PYROPHOSPHORYLASE"/>
    <property type="match status" value="1"/>
</dbReference>
<dbReference type="InterPro" id="IPR022998">
    <property type="entry name" value="ThiamineP_synth_TenI"/>
</dbReference>
<dbReference type="PANTHER" id="PTHR20857:SF15">
    <property type="entry name" value="THIAMINE-PHOSPHATE SYNTHASE"/>
    <property type="match status" value="1"/>
</dbReference>
<evidence type="ECO:0000313" key="5">
    <source>
        <dbReference type="Proteomes" id="UP000414233"/>
    </source>
</evidence>
<dbReference type="Gene3D" id="3.20.20.70">
    <property type="entry name" value="Aldolase class I"/>
    <property type="match status" value="1"/>
</dbReference>
<proteinExistence type="predicted"/>
<dbReference type="AlphaFoldDB" id="A0A5E4Z990"/>
<keyword evidence="5" id="KW-1185">Reference proteome</keyword>
<name>A0A5E4Z990_9BURK</name>
<dbReference type="Pfam" id="PF02581">
    <property type="entry name" value="TMP-TENI"/>
    <property type="match status" value="1"/>
</dbReference>
<dbReference type="InterPro" id="IPR013785">
    <property type="entry name" value="Aldolase_TIM"/>
</dbReference>
<sequence length="190" mass="20234">MSALELPDRLLITPEPATFASADAFLIRLAQALDGGVRLVQLRSRGLDGAQYALLAERARALCHNHDARLLLNPPPQAPWPMAADGIHLTSPRLMDADMRPSGYGMVSAACHDAAQLAQAQRLGVDFVTLSPVLATATHPEAAPIGWEKFEVLAKTVTLPVYALGGMTLSQLAQAREKGAQGIAAIRGLW</sequence>
<dbReference type="GO" id="GO:0005737">
    <property type="term" value="C:cytoplasm"/>
    <property type="evidence" value="ECO:0007669"/>
    <property type="project" value="TreeGrafter"/>
</dbReference>
<organism evidence="4 5">
    <name type="scientific">Pandoraea terrae</name>
    <dbReference type="NCBI Taxonomy" id="1537710"/>
    <lineage>
        <taxon>Bacteria</taxon>
        <taxon>Pseudomonadati</taxon>
        <taxon>Pseudomonadota</taxon>
        <taxon>Betaproteobacteria</taxon>
        <taxon>Burkholderiales</taxon>
        <taxon>Burkholderiaceae</taxon>
        <taxon>Pandoraea</taxon>
    </lineage>
</organism>
<dbReference type="OrthoDB" id="9810648at2"/>
<evidence type="ECO:0000256" key="2">
    <source>
        <dbReference type="ARBA" id="ARBA00022977"/>
    </source>
</evidence>
<protein>
    <submittedName>
        <fullName evidence="4">Thiamine-phosphate synthase</fullName>
    </submittedName>
</protein>
<comment type="pathway">
    <text evidence="1">Cofactor biosynthesis; thiamine diphosphate biosynthesis.</text>
</comment>
<accession>A0A5E4Z990</accession>
<dbReference type="RefSeq" id="WP_150699827.1">
    <property type="nucleotide sequence ID" value="NZ_CABPRZ010000033.1"/>
</dbReference>
<dbReference type="EMBL" id="CABPRZ010000033">
    <property type="protein sequence ID" value="VVE57358.1"/>
    <property type="molecule type" value="Genomic_DNA"/>
</dbReference>
<evidence type="ECO:0000256" key="1">
    <source>
        <dbReference type="ARBA" id="ARBA00004948"/>
    </source>
</evidence>
<reference evidence="4 5" key="1">
    <citation type="submission" date="2019-08" db="EMBL/GenBank/DDBJ databases">
        <authorList>
            <person name="Peeters C."/>
        </authorList>
    </citation>
    <scope>NUCLEOTIDE SEQUENCE [LARGE SCALE GENOMIC DNA]</scope>
    <source>
        <strain evidence="4 5">LMG 30175</strain>
    </source>
</reference>
<dbReference type="Proteomes" id="UP000414233">
    <property type="component" value="Unassembled WGS sequence"/>
</dbReference>
<dbReference type="GO" id="GO:0009228">
    <property type="term" value="P:thiamine biosynthetic process"/>
    <property type="evidence" value="ECO:0007669"/>
    <property type="project" value="UniProtKB-KW"/>
</dbReference>
<dbReference type="InterPro" id="IPR036206">
    <property type="entry name" value="ThiamineP_synth_sf"/>
</dbReference>
<dbReference type="CDD" id="cd00564">
    <property type="entry name" value="TMP_TenI"/>
    <property type="match status" value="1"/>
</dbReference>
<keyword evidence="2" id="KW-0784">Thiamine biosynthesis</keyword>
<evidence type="ECO:0000313" key="4">
    <source>
        <dbReference type="EMBL" id="VVE57358.1"/>
    </source>
</evidence>